<feature type="domain" description="Homeobox" evidence="6">
    <location>
        <begin position="22"/>
        <end position="82"/>
    </location>
</feature>
<evidence type="ECO:0000259" key="6">
    <source>
        <dbReference type="PROSITE" id="PS50071"/>
    </source>
</evidence>
<name>A0A5E4CWN3_MARMO</name>
<evidence type="ECO:0000256" key="5">
    <source>
        <dbReference type="SAM" id="MobiDB-lite"/>
    </source>
</evidence>
<sequence length="354" mass="40495">MASKASSVEDSPKEVGETKQERGKGKPRHKFTKHDLEILNRSFEQNSYPEFSVRKELAKQMNCQISEVNIWFQNKRFRLQRTKKERMFVTRRHGFPVQDHHLVLGHQDAQMQYDNSTTTQPSFSHQAPPEETGYFPMKTCGLLSEEDGSCISVFPGMRKEPSCTSLGQGARGSEPSPSFAPATYSHPASSLQHFERATFMTEESQQRRPLPLFNVNSVQGKMQQQQDQQLSGLCGGQQQSDWVYYNPQLQQLQDASWQKNGEDSSSQIQCTSTPQMELSFPPEPFGLDGHQLAREQPRSPKQQVWGEGYELFDDLPLPCVDSAQGKMQQQQDMDLFDLWGGQQESDWVYYNPQL</sequence>
<feature type="region of interest" description="Disordered" evidence="5">
    <location>
        <begin position="1"/>
        <end position="32"/>
    </location>
</feature>
<feature type="non-terminal residue" evidence="7">
    <location>
        <position position="354"/>
    </location>
</feature>
<dbReference type="Proteomes" id="UP000335636">
    <property type="component" value="Unassembled WGS sequence"/>
</dbReference>
<reference evidence="7" key="1">
    <citation type="submission" date="2019-04" db="EMBL/GenBank/DDBJ databases">
        <authorList>
            <person name="Alioto T."/>
            <person name="Alioto T."/>
        </authorList>
    </citation>
    <scope>NUCLEOTIDE SEQUENCE [LARGE SCALE GENOMIC DNA]</scope>
</reference>
<feature type="region of interest" description="Disordered" evidence="5">
    <location>
        <begin position="164"/>
        <end position="185"/>
    </location>
</feature>
<dbReference type="Gene3D" id="1.10.10.60">
    <property type="entry name" value="Homeodomain-like"/>
    <property type="match status" value="1"/>
</dbReference>
<evidence type="ECO:0000313" key="8">
    <source>
        <dbReference type="Proteomes" id="UP000335636"/>
    </source>
</evidence>
<dbReference type="GO" id="GO:0005634">
    <property type="term" value="C:nucleus"/>
    <property type="evidence" value="ECO:0007669"/>
    <property type="project" value="UniProtKB-SubCell"/>
</dbReference>
<dbReference type="SUPFAM" id="SSF46689">
    <property type="entry name" value="Homeodomain-like"/>
    <property type="match status" value="1"/>
</dbReference>
<comment type="subcellular location">
    <subcellularLocation>
        <location evidence="1 3 4">Nucleus</location>
    </subcellularLocation>
</comment>
<dbReference type="GO" id="GO:0000981">
    <property type="term" value="F:DNA-binding transcription factor activity, RNA polymerase II-specific"/>
    <property type="evidence" value="ECO:0007669"/>
    <property type="project" value="TreeGrafter"/>
</dbReference>
<gene>
    <name evidence="7" type="ORF">MONAX_5E008767</name>
</gene>
<dbReference type="GO" id="GO:0000978">
    <property type="term" value="F:RNA polymerase II cis-regulatory region sequence-specific DNA binding"/>
    <property type="evidence" value="ECO:0007669"/>
    <property type="project" value="TreeGrafter"/>
</dbReference>
<evidence type="ECO:0000313" key="7">
    <source>
        <dbReference type="EMBL" id="VTJ86216.1"/>
    </source>
</evidence>
<dbReference type="EMBL" id="CABDUW010002289">
    <property type="protein sequence ID" value="VTJ86216.1"/>
    <property type="molecule type" value="Genomic_DNA"/>
</dbReference>
<keyword evidence="3 4" id="KW-0371">Homeobox</keyword>
<organism evidence="7 8">
    <name type="scientific">Marmota monax</name>
    <name type="common">Woodchuck</name>
    <dbReference type="NCBI Taxonomy" id="9995"/>
    <lineage>
        <taxon>Eukaryota</taxon>
        <taxon>Metazoa</taxon>
        <taxon>Chordata</taxon>
        <taxon>Craniata</taxon>
        <taxon>Vertebrata</taxon>
        <taxon>Euteleostomi</taxon>
        <taxon>Mammalia</taxon>
        <taxon>Eutheria</taxon>
        <taxon>Euarchontoglires</taxon>
        <taxon>Glires</taxon>
        <taxon>Rodentia</taxon>
        <taxon>Sciuromorpha</taxon>
        <taxon>Sciuridae</taxon>
        <taxon>Xerinae</taxon>
        <taxon>Marmotini</taxon>
        <taxon>Marmota</taxon>
    </lineage>
</organism>
<evidence type="ECO:0000256" key="3">
    <source>
        <dbReference type="PROSITE-ProRule" id="PRU00108"/>
    </source>
</evidence>
<accession>A0A5E4CWN3</accession>
<proteinExistence type="predicted"/>
<dbReference type="InterPro" id="IPR050720">
    <property type="entry name" value="Engrailed_Homeobox_TFs"/>
</dbReference>
<dbReference type="Pfam" id="PF00046">
    <property type="entry name" value="Homeodomain"/>
    <property type="match status" value="1"/>
</dbReference>
<dbReference type="CDD" id="cd00086">
    <property type="entry name" value="homeodomain"/>
    <property type="match status" value="1"/>
</dbReference>
<comment type="caution">
    <text evidence="7">The sequence shown here is derived from an EMBL/GenBank/DDBJ whole genome shotgun (WGS) entry which is preliminary data.</text>
</comment>
<dbReference type="PROSITE" id="PS50071">
    <property type="entry name" value="HOMEOBOX_2"/>
    <property type="match status" value="1"/>
</dbReference>
<dbReference type="SMART" id="SM00389">
    <property type="entry name" value="HOX"/>
    <property type="match status" value="1"/>
</dbReference>
<feature type="compositionally biased region" description="Basic and acidic residues" evidence="5">
    <location>
        <begin position="10"/>
        <end position="24"/>
    </location>
</feature>
<evidence type="ECO:0000256" key="4">
    <source>
        <dbReference type="RuleBase" id="RU000682"/>
    </source>
</evidence>
<dbReference type="AlphaFoldDB" id="A0A5E4CWN3"/>
<dbReference type="InterPro" id="IPR009057">
    <property type="entry name" value="Homeodomain-like_sf"/>
</dbReference>
<keyword evidence="2 3" id="KW-0539">Nucleus</keyword>
<evidence type="ECO:0000256" key="1">
    <source>
        <dbReference type="ARBA" id="ARBA00004123"/>
    </source>
</evidence>
<keyword evidence="3 4" id="KW-0238">DNA-binding</keyword>
<protein>
    <recommendedName>
        <fullName evidence="6">Homeobox domain-containing protein</fullName>
    </recommendedName>
</protein>
<keyword evidence="8" id="KW-1185">Reference proteome</keyword>
<dbReference type="PANTHER" id="PTHR24341">
    <property type="entry name" value="HOMEOBOX PROTEIN ENGRAILED"/>
    <property type="match status" value="1"/>
</dbReference>
<dbReference type="InterPro" id="IPR001356">
    <property type="entry name" value="HD"/>
</dbReference>
<dbReference type="PANTHER" id="PTHR24341:SF1">
    <property type="entry name" value="CYTOPLASMIC POLYADENYLATED HOMEOBOX-LIKE PROTEIN"/>
    <property type="match status" value="1"/>
</dbReference>
<feature type="DNA-binding region" description="Homeobox" evidence="3">
    <location>
        <begin position="24"/>
        <end position="83"/>
    </location>
</feature>
<evidence type="ECO:0000256" key="2">
    <source>
        <dbReference type="ARBA" id="ARBA00023242"/>
    </source>
</evidence>